<dbReference type="Proteomes" id="UP001215712">
    <property type="component" value="Unassembled WGS sequence"/>
</dbReference>
<dbReference type="InterPro" id="IPR015943">
    <property type="entry name" value="WD40/YVTN_repeat-like_dom_sf"/>
</dbReference>
<keyword evidence="1" id="KW-0853">WD repeat</keyword>
<organism evidence="2 3">
    <name type="scientific">Penicillium malachiteum</name>
    <dbReference type="NCBI Taxonomy" id="1324776"/>
    <lineage>
        <taxon>Eukaryota</taxon>
        <taxon>Fungi</taxon>
        <taxon>Dikarya</taxon>
        <taxon>Ascomycota</taxon>
        <taxon>Pezizomycotina</taxon>
        <taxon>Eurotiomycetes</taxon>
        <taxon>Eurotiomycetidae</taxon>
        <taxon>Eurotiales</taxon>
        <taxon>Aspergillaceae</taxon>
        <taxon>Penicillium</taxon>
    </lineage>
</organism>
<keyword evidence="3" id="KW-1185">Reference proteome</keyword>
<sequence>MFAPDGESLAFKLEDHTLQLWDLRNDQVTSLCDFDDVDDVAFSPDGTKLEFWTRYHKLIGLCDLNTGTTITEYMGNVLTRRKYLRFMQNNVTLDTAFGRIDTRSFFHRESLTIDRSLFVKNDWVIQGSHAVFRFPAGDPVVRAVAFKDTLIVDYTSGRLDLLEFDSKSPL</sequence>
<gene>
    <name evidence="2" type="ORF">N7493_001499</name>
</gene>
<dbReference type="AlphaFoldDB" id="A0AAD6HUA4"/>
<name>A0AAD6HUA4_9EURO</name>
<accession>A0AAD6HUA4</accession>
<dbReference type="EMBL" id="JAQJAN010000002">
    <property type="protein sequence ID" value="KAJ5738344.1"/>
    <property type="molecule type" value="Genomic_DNA"/>
</dbReference>
<dbReference type="Gene3D" id="2.130.10.10">
    <property type="entry name" value="YVTN repeat-like/Quinoprotein amine dehydrogenase"/>
    <property type="match status" value="1"/>
</dbReference>
<evidence type="ECO:0000313" key="3">
    <source>
        <dbReference type="Proteomes" id="UP001215712"/>
    </source>
</evidence>
<reference evidence="2" key="2">
    <citation type="submission" date="2023-01" db="EMBL/GenBank/DDBJ databases">
        <authorList>
            <person name="Petersen C."/>
        </authorList>
    </citation>
    <scope>NUCLEOTIDE SEQUENCE</scope>
    <source>
        <strain evidence="2">IBT 17514</strain>
    </source>
</reference>
<comment type="caution">
    <text evidence="2">The sequence shown here is derived from an EMBL/GenBank/DDBJ whole genome shotgun (WGS) entry which is preliminary data.</text>
</comment>
<reference evidence="2" key="1">
    <citation type="journal article" date="2023" name="IMA Fungus">
        <title>Comparative genomic study of the Penicillium genus elucidates a diverse pangenome and 15 lateral gene transfer events.</title>
        <authorList>
            <person name="Petersen C."/>
            <person name="Sorensen T."/>
            <person name="Nielsen M.R."/>
            <person name="Sondergaard T.E."/>
            <person name="Sorensen J.L."/>
            <person name="Fitzpatrick D.A."/>
            <person name="Frisvad J.C."/>
            <person name="Nielsen K.L."/>
        </authorList>
    </citation>
    <scope>NUCLEOTIDE SEQUENCE</scope>
    <source>
        <strain evidence="2">IBT 17514</strain>
    </source>
</reference>
<evidence type="ECO:0000256" key="1">
    <source>
        <dbReference type="PROSITE-ProRule" id="PRU00221"/>
    </source>
</evidence>
<protein>
    <submittedName>
        <fullName evidence="2">Uncharacterized protein</fullName>
    </submittedName>
</protein>
<evidence type="ECO:0000313" key="2">
    <source>
        <dbReference type="EMBL" id="KAJ5738344.1"/>
    </source>
</evidence>
<dbReference type="InterPro" id="IPR001680">
    <property type="entry name" value="WD40_rpt"/>
</dbReference>
<dbReference type="PROSITE" id="PS50082">
    <property type="entry name" value="WD_REPEATS_2"/>
    <property type="match status" value="1"/>
</dbReference>
<proteinExistence type="predicted"/>
<dbReference type="SUPFAM" id="SSF82171">
    <property type="entry name" value="DPP6 N-terminal domain-like"/>
    <property type="match status" value="1"/>
</dbReference>
<feature type="repeat" description="WD" evidence="1">
    <location>
        <begin position="1"/>
        <end position="31"/>
    </location>
</feature>